<organism evidence="2 3">
    <name type="scientific">Linderina pennispora</name>
    <dbReference type="NCBI Taxonomy" id="61395"/>
    <lineage>
        <taxon>Eukaryota</taxon>
        <taxon>Fungi</taxon>
        <taxon>Fungi incertae sedis</taxon>
        <taxon>Zoopagomycota</taxon>
        <taxon>Kickxellomycotina</taxon>
        <taxon>Kickxellomycetes</taxon>
        <taxon>Kickxellales</taxon>
        <taxon>Kickxellaceae</taxon>
        <taxon>Linderina</taxon>
    </lineage>
</organism>
<accession>A0A1Y1VR29</accession>
<feature type="compositionally biased region" description="Low complexity" evidence="1">
    <location>
        <begin position="39"/>
        <end position="54"/>
    </location>
</feature>
<dbReference type="OrthoDB" id="5585186at2759"/>
<gene>
    <name evidence="2" type="ORF">DL89DRAFT_288939</name>
</gene>
<protein>
    <submittedName>
        <fullName evidence="2">Uncharacterized protein</fullName>
    </submittedName>
</protein>
<dbReference type="GeneID" id="63806581"/>
<evidence type="ECO:0000313" key="2">
    <source>
        <dbReference type="EMBL" id="ORX63729.1"/>
    </source>
</evidence>
<feature type="region of interest" description="Disordered" evidence="1">
    <location>
        <begin position="87"/>
        <end position="110"/>
    </location>
</feature>
<proteinExistence type="predicted"/>
<feature type="compositionally biased region" description="Basic and acidic residues" evidence="1">
    <location>
        <begin position="133"/>
        <end position="150"/>
    </location>
</feature>
<comment type="caution">
    <text evidence="2">The sequence shown here is derived from an EMBL/GenBank/DDBJ whole genome shotgun (WGS) entry which is preliminary data.</text>
</comment>
<name>A0A1Y1VR29_9FUNG</name>
<reference evidence="2 3" key="1">
    <citation type="submission" date="2016-07" db="EMBL/GenBank/DDBJ databases">
        <title>Pervasive Adenine N6-methylation of Active Genes in Fungi.</title>
        <authorList>
            <consortium name="DOE Joint Genome Institute"/>
            <person name="Mondo S.J."/>
            <person name="Dannebaum R.O."/>
            <person name="Kuo R.C."/>
            <person name="Labutti K."/>
            <person name="Haridas S."/>
            <person name="Kuo A."/>
            <person name="Salamov A."/>
            <person name="Ahrendt S.R."/>
            <person name="Lipzen A."/>
            <person name="Sullivan W."/>
            <person name="Andreopoulos W.B."/>
            <person name="Clum A."/>
            <person name="Lindquist E."/>
            <person name="Daum C."/>
            <person name="Ramamoorthy G.K."/>
            <person name="Gryganskyi A."/>
            <person name="Culley D."/>
            <person name="Magnuson J.K."/>
            <person name="James T.Y."/>
            <person name="O'Malley M.A."/>
            <person name="Stajich J.E."/>
            <person name="Spatafora J.W."/>
            <person name="Visel A."/>
            <person name="Grigoriev I.V."/>
        </authorList>
    </citation>
    <scope>NUCLEOTIDE SEQUENCE [LARGE SCALE GENOMIC DNA]</scope>
    <source>
        <strain evidence="2 3">ATCC 12442</strain>
    </source>
</reference>
<evidence type="ECO:0000313" key="3">
    <source>
        <dbReference type="Proteomes" id="UP000193922"/>
    </source>
</evidence>
<evidence type="ECO:0000256" key="1">
    <source>
        <dbReference type="SAM" id="MobiDB-lite"/>
    </source>
</evidence>
<feature type="compositionally biased region" description="Low complexity" evidence="1">
    <location>
        <begin position="20"/>
        <end position="31"/>
    </location>
</feature>
<sequence>MSSSDKPSDPMPIPAHRRNTFTGWPGTFFTPMATARPNGTMGMSPSSGMPSGSTAHSFSGQPAMASSPPSDQAMSAFSGIGLFRRFSASAASGGPPPNQPLQHPVDQAQHLHEAFPASDFGFHKDQHPRSKILSEVREHDDPPSRPDSRMRNLMLSGPVYDLGQDTPSSCSLPSIFPCSFMIMSASKSHSKNDQGRTCR</sequence>
<feature type="region of interest" description="Disordered" evidence="1">
    <location>
        <begin position="1"/>
        <end position="72"/>
    </location>
</feature>
<feature type="region of interest" description="Disordered" evidence="1">
    <location>
        <begin position="133"/>
        <end position="152"/>
    </location>
</feature>
<dbReference type="RefSeq" id="XP_040739054.1">
    <property type="nucleotide sequence ID" value="XM_040889933.1"/>
</dbReference>
<dbReference type="EMBL" id="MCFD01000161">
    <property type="protein sequence ID" value="ORX63729.1"/>
    <property type="molecule type" value="Genomic_DNA"/>
</dbReference>
<dbReference type="Proteomes" id="UP000193922">
    <property type="component" value="Unassembled WGS sequence"/>
</dbReference>
<keyword evidence="3" id="KW-1185">Reference proteome</keyword>
<dbReference type="AlphaFoldDB" id="A0A1Y1VR29"/>